<gene>
    <name evidence="1" type="ordered locus">Athe_2471</name>
</gene>
<dbReference type="AlphaFoldDB" id="B9MNK8"/>
<dbReference type="Pfam" id="PF07751">
    <property type="entry name" value="Abi_2"/>
    <property type="match status" value="1"/>
</dbReference>
<dbReference type="InterPro" id="IPR011664">
    <property type="entry name" value="Abi_system_AbiD/AbiF-like"/>
</dbReference>
<dbReference type="STRING" id="521460.Athe_2471"/>
<accession>B9MNK8</accession>
<proteinExistence type="predicted"/>
<dbReference type="GeneID" id="31773826"/>
<evidence type="ECO:0000313" key="1">
    <source>
        <dbReference type="EMBL" id="ACM61539.1"/>
    </source>
</evidence>
<organism evidence="1 2">
    <name type="scientific">Caldicellulosiruptor bescii (strain ATCC BAA-1888 / DSM 6725 / KCTC 15123 / Z-1320)</name>
    <name type="common">Anaerocellum thermophilum</name>
    <dbReference type="NCBI Taxonomy" id="521460"/>
    <lineage>
        <taxon>Bacteria</taxon>
        <taxon>Bacillati</taxon>
        <taxon>Bacillota</taxon>
        <taxon>Bacillota incertae sedis</taxon>
        <taxon>Caldicellulosiruptorales</taxon>
        <taxon>Caldicellulosiruptoraceae</taxon>
        <taxon>Caldicellulosiruptor</taxon>
    </lineage>
</organism>
<protein>
    <recommendedName>
        <fullName evidence="3">Abi family protein</fullName>
    </recommendedName>
</protein>
<dbReference type="RefSeq" id="WP_015908789.1">
    <property type="nucleotide sequence ID" value="NC_012034.1"/>
</dbReference>
<name>B9MNK8_CALBD</name>
<dbReference type="Proteomes" id="UP000007723">
    <property type="component" value="Chromosome"/>
</dbReference>
<evidence type="ECO:0000313" key="2">
    <source>
        <dbReference type="Proteomes" id="UP000007723"/>
    </source>
</evidence>
<dbReference type="HOGENOM" id="CLU_044962_4_0_9"/>
<sequence>MLCTTVYTTVKNPLVANSAFISILKKMESSALVCDKISKEWTGFPSEYLKSWLKSLVLVRNLCAHYRRLYRRTFAFPPKLSKKQRMYVENNNSLFAICFVMRYMLESSSWNNFVINLEALFEEYKGKKVDISLIGFPINWLQILRSPV</sequence>
<evidence type="ECO:0008006" key="3">
    <source>
        <dbReference type="Google" id="ProtNLM"/>
    </source>
</evidence>
<dbReference type="eggNOG" id="COG4823">
    <property type="taxonomic scope" value="Bacteria"/>
</dbReference>
<reference evidence="2" key="1">
    <citation type="submission" date="2009-01" db="EMBL/GenBank/DDBJ databases">
        <title>Complete sequence of chromosome of Anaerocellum thermophilum DSM 6725.</title>
        <authorList>
            <person name="Lucas S."/>
            <person name="Copeland A."/>
            <person name="Lapidus A."/>
            <person name="Glavina del Rio T."/>
            <person name="Tice H."/>
            <person name="Bruce D."/>
            <person name="Goodwin L."/>
            <person name="Pitluck S."/>
            <person name="Sims D."/>
            <person name="Meincke L."/>
            <person name="Brettin T."/>
            <person name="Detter J.C."/>
            <person name="Han C."/>
            <person name="Larimer F."/>
            <person name="Land M."/>
            <person name="Hauser L."/>
            <person name="Kyrpides N."/>
            <person name="Ovchinnikova G."/>
            <person name="Kataeva I."/>
            <person name="Adams M.W.W."/>
        </authorList>
    </citation>
    <scope>NUCLEOTIDE SEQUENCE [LARGE SCALE GENOMIC DNA]</scope>
    <source>
        <strain evidence="2">ATCC BAA-1888 / DSM 6725 / Z-1320</strain>
    </source>
</reference>
<dbReference type="KEGG" id="ate:Athe_2471"/>
<dbReference type="EMBL" id="CP001393">
    <property type="protein sequence ID" value="ACM61539.1"/>
    <property type="molecule type" value="Genomic_DNA"/>
</dbReference>